<dbReference type="HOGENOM" id="CLU_1617999_0_0_12"/>
<keyword evidence="1" id="KW-0472">Membrane</keyword>
<feature type="transmembrane region" description="Helical" evidence="1">
    <location>
        <begin position="12"/>
        <end position="33"/>
    </location>
</feature>
<proteinExistence type="predicted"/>
<evidence type="ECO:0000313" key="3">
    <source>
        <dbReference type="Proteomes" id="UP000002318"/>
    </source>
</evidence>
<dbReference type="EMBL" id="CP002116">
    <property type="protein sequence ID" value="ADK80461.1"/>
    <property type="molecule type" value="Genomic_DNA"/>
</dbReference>
<dbReference type="AlphaFoldDB" id="E1R439"/>
<dbReference type="STRING" id="573413.Spirs_1334"/>
<keyword evidence="3" id="KW-1185">Reference proteome</keyword>
<name>E1R439_SEDSS</name>
<gene>
    <name evidence="2" type="ordered locus">Spirs_1334</name>
</gene>
<accession>E1R439</accession>
<protein>
    <submittedName>
        <fullName evidence="2">Uncharacterized protein</fullName>
    </submittedName>
</protein>
<dbReference type="KEGG" id="ssm:Spirs_1334"/>
<keyword evidence="1" id="KW-1133">Transmembrane helix</keyword>
<organism evidence="2 3">
    <name type="scientific">Sediminispirochaeta smaragdinae (strain DSM 11293 / JCM 15392 / SEBR 4228)</name>
    <name type="common">Spirochaeta smaragdinae</name>
    <dbReference type="NCBI Taxonomy" id="573413"/>
    <lineage>
        <taxon>Bacteria</taxon>
        <taxon>Pseudomonadati</taxon>
        <taxon>Spirochaetota</taxon>
        <taxon>Spirochaetia</taxon>
        <taxon>Spirochaetales</taxon>
        <taxon>Spirochaetaceae</taxon>
        <taxon>Sediminispirochaeta</taxon>
    </lineage>
</organism>
<reference evidence="2 3" key="1">
    <citation type="journal article" date="2010" name="Stand. Genomic Sci.">
        <title>Complete genome sequence of Spirochaeta smaragdinae type strain (SEBR 4228).</title>
        <authorList>
            <person name="Mavromatis K."/>
            <person name="Yasawong M."/>
            <person name="Chertkov O."/>
            <person name="Lapidus A."/>
            <person name="Lucas S."/>
            <person name="Nolan M."/>
            <person name="Del Rio T.G."/>
            <person name="Tice H."/>
            <person name="Cheng J.F."/>
            <person name="Pitluck S."/>
            <person name="Liolios K."/>
            <person name="Ivanova N."/>
            <person name="Tapia R."/>
            <person name="Han C."/>
            <person name="Bruce D."/>
            <person name="Goodwin L."/>
            <person name="Pati A."/>
            <person name="Chen A."/>
            <person name="Palaniappan K."/>
            <person name="Land M."/>
            <person name="Hauser L."/>
            <person name="Chang Y.J."/>
            <person name="Jeffries C.D."/>
            <person name="Detter J.C."/>
            <person name="Rohde M."/>
            <person name="Brambilla E."/>
            <person name="Spring S."/>
            <person name="Goker M."/>
            <person name="Sikorski J."/>
            <person name="Woyke T."/>
            <person name="Bristow J."/>
            <person name="Eisen J.A."/>
            <person name="Markowitz V."/>
            <person name="Hugenholtz P."/>
            <person name="Klenk H.P."/>
            <person name="Kyrpides N.C."/>
        </authorList>
    </citation>
    <scope>NUCLEOTIDE SEQUENCE [LARGE SCALE GENOMIC DNA]</scope>
    <source>
        <strain evidence="3">DSM 11293 / JCM 15392 / SEBR 4228</strain>
    </source>
</reference>
<keyword evidence="1" id="KW-0812">Transmembrane</keyword>
<evidence type="ECO:0000256" key="1">
    <source>
        <dbReference type="SAM" id="Phobius"/>
    </source>
</evidence>
<sequence>MRKGDVLMHRNYAKRVVVLGVILSSMFPLFGFGESILVSTHYPGAKLFGKEVATLCESGIMDRLFGAGHLVFSTEVNEVAYHQDFEASSVRIAKNCGAQYLLEVRIDFATTVADVNDPEKAVYRLYDVAGDHELSEGSFPFSESDEESLETAGAGLASVVLERL</sequence>
<dbReference type="Proteomes" id="UP000002318">
    <property type="component" value="Chromosome"/>
</dbReference>
<evidence type="ECO:0000313" key="2">
    <source>
        <dbReference type="EMBL" id="ADK80461.1"/>
    </source>
</evidence>